<sequence length="122" mass="13591">MTLVITLFAAICSTAWWYAHAPQSKMRVDLLCWMYWGASLMWTVDLAAEYIEEGAEVFSPAASDMLNDTYLGLFVVALAGIVWIGYLIVKDPRGVRTQLLAQRETALDRDASVDAKDLVASR</sequence>
<name>A0AB34X0S9_9ACTO</name>
<evidence type="ECO:0000313" key="3">
    <source>
        <dbReference type="EMBL" id="PMB89093.1"/>
    </source>
</evidence>
<keyword evidence="1" id="KW-1133">Transmembrane helix</keyword>
<keyword evidence="1" id="KW-0472">Membrane</keyword>
<evidence type="ECO:0000313" key="2">
    <source>
        <dbReference type="EMBL" id="KXB81670.1"/>
    </source>
</evidence>
<proteinExistence type="predicted"/>
<gene>
    <name evidence="3" type="ORF">CJ240_08860</name>
    <name evidence="2" type="ORF">HMPREF1862_00419</name>
</gene>
<dbReference type="GeneID" id="78352765"/>
<dbReference type="EMBL" id="LSDN01000006">
    <property type="protein sequence ID" value="KXB81670.1"/>
    <property type="molecule type" value="Genomic_DNA"/>
</dbReference>
<organism evidence="2 4">
    <name type="scientific">Varibaculum cambriense</name>
    <dbReference type="NCBI Taxonomy" id="184870"/>
    <lineage>
        <taxon>Bacteria</taxon>
        <taxon>Bacillati</taxon>
        <taxon>Actinomycetota</taxon>
        <taxon>Actinomycetes</taxon>
        <taxon>Actinomycetales</taxon>
        <taxon>Actinomycetaceae</taxon>
        <taxon>Varibaculum</taxon>
    </lineage>
</organism>
<dbReference type="EMBL" id="PNGC01000003">
    <property type="protein sequence ID" value="PMB89093.1"/>
    <property type="molecule type" value="Genomic_DNA"/>
</dbReference>
<accession>A0AB34X0S9</accession>
<keyword evidence="1" id="KW-0812">Transmembrane</keyword>
<comment type="caution">
    <text evidence="2">The sequence shown here is derived from an EMBL/GenBank/DDBJ whole genome shotgun (WGS) entry which is preliminary data.</text>
</comment>
<dbReference type="Proteomes" id="UP000243201">
    <property type="component" value="Unassembled WGS sequence"/>
</dbReference>
<feature type="transmembrane region" description="Helical" evidence="1">
    <location>
        <begin position="70"/>
        <end position="89"/>
    </location>
</feature>
<evidence type="ECO:0000256" key="1">
    <source>
        <dbReference type="SAM" id="Phobius"/>
    </source>
</evidence>
<evidence type="ECO:0000313" key="4">
    <source>
        <dbReference type="Proteomes" id="UP000070572"/>
    </source>
</evidence>
<evidence type="ECO:0000313" key="5">
    <source>
        <dbReference type="Proteomes" id="UP000243201"/>
    </source>
</evidence>
<reference evidence="2 4" key="1">
    <citation type="submission" date="2016-01" db="EMBL/GenBank/DDBJ databases">
        <authorList>
            <person name="Mitreva M."/>
            <person name="Pepin K.H."/>
            <person name="Mihindukulasuriya K.A."/>
            <person name="Fulton R."/>
            <person name="Fronick C."/>
            <person name="O'Laughlin M."/>
            <person name="Miner T."/>
            <person name="Herter B."/>
            <person name="Rosa B.A."/>
            <person name="Cordes M."/>
            <person name="Tomlinson C."/>
            <person name="Wollam A."/>
            <person name="Palsikar V.B."/>
            <person name="Mardis E.R."/>
            <person name="Wilson R.K."/>
        </authorList>
    </citation>
    <scope>NUCLEOTIDE SEQUENCE [LARGE SCALE GENOMIC DNA]</scope>
    <source>
        <strain evidence="2 4">DNF00696</strain>
    </source>
</reference>
<reference evidence="3 5" key="2">
    <citation type="submission" date="2017-09" db="EMBL/GenBank/DDBJ databases">
        <title>Bacterial strain isolated from the female urinary microbiota.</title>
        <authorList>
            <person name="Thomas-White K."/>
            <person name="Kumar N."/>
            <person name="Forster S."/>
            <person name="Putonti C."/>
            <person name="Lawley T."/>
            <person name="Wolfe A.J."/>
        </authorList>
    </citation>
    <scope>NUCLEOTIDE SEQUENCE [LARGE SCALE GENOMIC DNA]</scope>
    <source>
        <strain evidence="3 5">UMB0744</strain>
    </source>
</reference>
<dbReference type="RefSeq" id="WP_022865064.1">
    <property type="nucleotide sequence ID" value="NZ_CAUPGC010000008.1"/>
</dbReference>
<keyword evidence="5" id="KW-1185">Reference proteome</keyword>
<dbReference type="AlphaFoldDB" id="A0AB34X0S9"/>
<protein>
    <submittedName>
        <fullName evidence="2">Uncharacterized protein</fullName>
    </submittedName>
</protein>
<dbReference type="Proteomes" id="UP000070572">
    <property type="component" value="Unassembled WGS sequence"/>
</dbReference>